<evidence type="ECO:0000313" key="2">
    <source>
        <dbReference type="Proteomes" id="UP000095192"/>
    </source>
</evidence>
<protein>
    <submittedName>
        <fullName evidence="1">Uncharacterized protein</fullName>
    </submittedName>
</protein>
<proteinExistence type="predicted"/>
<keyword evidence="2" id="KW-1185">Reference proteome</keyword>
<dbReference type="VEuPathDB" id="ToxoDB:cyc_05051"/>
<organism evidence="1 2">
    <name type="scientific">Cyclospora cayetanensis</name>
    <dbReference type="NCBI Taxonomy" id="88456"/>
    <lineage>
        <taxon>Eukaryota</taxon>
        <taxon>Sar</taxon>
        <taxon>Alveolata</taxon>
        <taxon>Apicomplexa</taxon>
        <taxon>Conoidasida</taxon>
        <taxon>Coccidia</taxon>
        <taxon>Eucoccidiorida</taxon>
        <taxon>Eimeriorina</taxon>
        <taxon>Eimeriidae</taxon>
        <taxon>Cyclospora</taxon>
    </lineage>
</organism>
<dbReference type="VEuPathDB" id="ToxoDB:LOC34621475"/>
<dbReference type="EMBL" id="JROU02000959">
    <property type="protein sequence ID" value="OEH77845.1"/>
    <property type="molecule type" value="Genomic_DNA"/>
</dbReference>
<gene>
    <name evidence="1" type="ORF">cyc_05051</name>
</gene>
<comment type="caution">
    <text evidence="1">The sequence shown here is derived from an EMBL/GenBank/DDBJ whole genome shotgun (WGS) entry which is preliminary data.</text>
</comment>
<evidence type="ECO:0000313" key="1">
    <source>
        <dbReference type="EMBL" id="OEH77845.1"/>
    </source>
</evidence>
<dbReference type="FunCoup" id="A0A1D3D337">
    <property type="interactions" value="17"/>
</dbReference>
<dbReference type="InterPro" id="IPR056356">
    <property type="entry name" value="Microp_apicomplexa_17"/>
</dbReference>
<dbReference type="InParanoid" id="A0A1D3D337"/>
<dbReference type="Proteomes" id="UP000095192">
    <property type="component" value="Unassembled WGS sequence"/>
</dbReference>
<name>A0A1D3D337_9EIME</name>
<accession>A0A1D3D337</accession>
<dbReference type="AlphaFoldDB" id="A0A1D3D337"/>
<sequence length="102" mass="11136">MWGALRLSQVLQAISYRQRVPYGVKQTEAYKKAKQQARAAARNARKMKESKGILLEGRKSLMMSLQQNTGISWDGSEPSYGAFGEGPWGPVGGSSLAFQEGA</sequence>
<reference evidence="1 2" key="1">
    <citation type="journal article" date="2016" name="BMC Genomics">
        <title>Comparative genomics reveals Cyclospora cayetanensis possesses coccidia-like metabolism and invasion components but unique surface antigens.</title>
        <authorList>
            <person name="Liu S."/>
            <person name="Wang L."/>
            <person name="Zheng H."/>
            <person name="Xu Z."/>
            <person name="Roellig D.M."/>
            <person name="Li N."/>
            <person name="Frace M.A."/>
            <person name="Tang K."/>
            <person name="Arrowood M.J."/>
            <person name="Moss D.M."/>
            <person name="Zhang L."/>
            <person name="Feng Y."/>
            <person name="Xiao L."/>
        </authorList>
    </citation>
    <scope>NUCLEOTIDE SEQUENCE [LARGE SCALE GENOMIC DNA]</scope>
    <source>
        <strain evidence="1 2">CHN_HEN01</strain>
    </source>
</reference>
<dbReference type="Pfam" id="PF23531">
    <property type="entry name" value="Microp_apicomplexa_17"/>
    <property type="match status" value="1"/>
</dbReference>